<keyword evidence="3 7" id="KW-0812">Transmembrane</keyword>
<feature type="compositionally biased region" description="Pro residues" evidence="6">
    <location>
        <begin position="8"/>
        <end position="19"/>
    </location>
</feature>
<feature type="transmembrane region" description="Helical" evidence="7">
    <location>
        <begin position="286"/>
        <end position="319"/>
    </location>
</feature>
<keyword evidence="10" id="KW-1185">Reference proteome</keyword>
<dbReference type="SUPFAM" id="SSF82866">
    <property type="entry name" value="Multidrug efflux transporter AcrB transmembrane domain"/>
    <property type="match status" value="2"/>
</dbReference>
<dbReference type="InterPro" id="IPR000731">
    <property type="entry name" value="SSD"/>
</dbReference>
<comment type="subcellular location">
    <subcellularLocation>
        <location evidence="1">Cell membrane</location>
        <topology evidence="1">Multi-pass membrane protein</topology>
    </subcellularLocation>
</comment>
<evidence type="ECO:0000256" key="5">
    <source>
        <dbReference type="ARBA" id="ARBA00023136"/>
    </source>
</evidence>
<name>A0A1H5PU57_9ACTN</name>
<feature type="transmembrane region" description="Helical" evidence="7">
    <location>
        <begin position="228"/>
        <end position="247"/>
    </location>
</feature>
<dbReference type="STRING" id="561176.SAMN04488561_5776"/>
<dbReference type="Gene3D" id="1.20.1640.10">
    <property type="entry name" value="Multidrug efflux transporter AcrB transmembrane domain"/>
    <property type="match status" value="2"/>
</dbReference>
<evidence type="ECO:0000256" key="3">
    <source>
        <dbReference type="ARBA" id="ARBA00022692"/>
    </source>
</evidence>
<evidence type="ECO:0000313" key="10">
    <source>
        <dbReference type="Proteomes" id="UP000181980"/>
    </source>
</evidence>
<keyword evidence="4 7" id="KW-1133">Transmembrane helix</keyword>
<keyword evidence="5 7" id="KW-0472">Membrane</keyword>
<feature type="transmembrane region" description="Helical" evidence="7">
    <location>
        <begin position="331"/>
        <end position="357"/>
    </location>
</feature>
<feature type="transmembrane region" description="Helical" evidence="7">
    <location>
        <begin position="203"/>
        <end position="221"/>
    </location>
</feature>
<dbReference type="AlphaFoldDB" id="A0A1H5PU57"/>
<proteinExistence type="predicted"/>
<evidence type="ECO:0000256" key="7">
    <source>
        <dbReference type="SAM" id="Phobius"/>
    </source>
</evidence>
<evidence type="ECO:0000256" key="1">
    <source>
        <dbReference type="ARBA" id="ARBA00004651"/>
    </source>
</evidence>
<feature type="transmembrane region" description="Helical" evidence="7">
    <location>
        <begin position="555"/>
        <end position="574"/>
    </location>
</feature>
<evidence type="ECO:0000256" key="4">
    <source>
        <dbReference type="ARBA" id="ARBA00022989"/>
    </source>
</evidence>
<gene>
    <name evidence="9" type="ORF">SAMN04488561_5776</name>
</gene>
<sequence>MTTTLPLDRPPVPAPQPPEPPRHGLVVRVARWSAAHKWLAIVLWLAFVAAAIVGGGAVGTKEVEDGDSGVGASAGADKALLQADFDDPFTESVLVRAAGGGAVDVDADAVSTLAANLAAAPGVAGVSDPQVSEDGTAALYEVTLDVPAGTDAEEEDAASAAAAQLAQVVDGADGSLSVGQVGDASLGEALDQVYEDDLQRAEYLSLPVSLLIMLVVFGALIAAAVPVLLALSSVVAAMGLSAFASYVVPSTDILASVVLLVGMAVGVDYSLFYVRREREEREKGRGTMDAVAVAAATSGRAVVVSGIAVVIAMAGMFFAGEATFQSLAMGTILVVAVAVVGSVTALPALLAIFGRWIDRPRVPLLWRLRRSDGSEPRVWRAVLGPVLRHPKTALVAGLLALLALAAPALGMKLSQPGISDLSKDVPEVQTYDAITTAFPSEGAAHDVAVWTPDGSPLDQNAVDGAVATLNDAVAADAEFAAGEGLTAEYSVDGSVARIDVPVPYEHDDARAEDSLRALRDDLVPAAFDGVDGVETGVTGMTAGNVDFRGLLADRMPVVIGFVLLMTIIVLVMAFRSLAVALTAAGLNLLSVAASYGLLTLVFQNSWAEGLLGFESTGAIITWLPLFLFVILFGLSMDYHVFVVSRIREGAKAGMTTREAVRTGIIRSAGVVTSAAVVMVAVFSIFATLGAIDFKQLGVGLAAAILIDATIVRAVLLPSIMALLGERNWWLPKPLHKLPQLEH</sequence>
<feature type="region of interest" description="Disordered" evidence="6">
    <location>
        <begin position="1"/>
        <end position="22"/>
    </location>
</feature>
<dbReference type="GO" id="GO:0005886">
    <property type="term" value="C:plasma membrane"/>
    <property type="evidence" value="ECO:0007669"/>
    <property type="project" value="UniProtKB-SubCell"/>
</dbReference>
<evidence type="ECO:0000259" key="8">
    <source>
        <dbReference type="PROSITE" id="PS50156"/>
    </source>
</evidence>
<reference evidence="10" key="1">
    <citation type="submission" date="2016-10" db="EMBL/GenBank/DDBJ databases">
        <authorList>
            <person name="Varghese N."/>
            <person name="Submissions S."/>
        </authorList>
    </citation>
    <scope>NUCLEOTIDE SEQUENCE [LARGE SCALE GENOMIC DNA]</scope>
    <source>
        <strain evidence="10">DSM 45237</strain>
    </source>
</reference>
<accession>A0A1H5PU57</accession>
<organism evidence="9 10">
    <name type="scientific">Jiangella alba</name>
    <dbReference type="NCBI Taxonomy" id="561176"/>
    <lineage>
        <taxon>Bacteria</taxon>
        <taxon>Bacillati</taxon>
        <taxon>Actinomycetota</taxon>
        <taxon>Actinomycetes</taxon>
        <taxon>Jiangellales</taxon>
        <taxon>Jiangellaceae</taxon>
        <taxon>Jiangella</taxon>
    </lineage>
</organism>
<dbReference type="PANTHER" id="PTHR33406">
    <property type="entry name" value="MEMBRANE PROTEIN MJ1562-RELATED"/>
    <property type="match status" value="1"/>
</dbReference>
<feature type="transmembrane region" description="Helical" evidence="7">
    <location>
        <begin position="697"/>
        <end position="723"/>
    </location>
</feature>
<feature type="transmembrane region" description="Helical" evidence="7">
    <location>
        <begin position="622"/>
        <end position="643"/>
    </location>
</feature>
<feature type="transmembrane region" description="Helical" evidence="7">
    <location>
        <begin position="38"/>
        <end position="58"/>
    </location>
</feature>
<feature type="transmembrane region" description="Helical" evidence="7">
    <location>
        <begin position="664"/>
        <end position="691"/>
    </location>
</feature>
<feature type="domain" description="SSD" evidence="8">
    <location>
        <begin position="223"/>
        <end position="352"/>
    </location>
</feature>
<dbReference type="InterPro" id="IPR050545">
    <property type="entry name" value="Mycobact_MmpL"/>
</dbReference>
<dbReference type="InterPro" id="IPR004869">
    <property type="entry name" value="MMPL_dom"/>
</dbReference>
<dbReference type="RefSeq" id="WP_083288834.1">
    <property type="nucleotide sequence ID" value="NZ_FNUC01000004.1"/>
</dbReference>
<feature type="transmembrane region" description="Helical" evidence="7">
    <location>
        <begin position="253"/>
        <end position="274"/>
    </location>
</feature>
<dbReference type="Pfam" id="PF03176">
    <property type="entry name" value="MMPL"/>
    <property type="match status" value="2"/>
</dbReference>
<evidence type="ECO:0000256" key="6">
    <source>
        <dbReference type="SAM" id="MobiDB-lite"/>
    </source>
</evidence>
<dbReference type="PROSITE" id="PS50156">
    <property type="entry name" value="SSD"/>
    <property type="match status" value="1"/>
</dbReference>
<evidence type="ECO:0000313" key="9">
    <source>
        <dbReference type="EMBL" id="SEF17255.1"/>
    </source>
</evidence>
<feature type="transmembrane region" description="Helical" evidence="7">
    <location>
        <begin position="581"/>
        <end position="602"/>
    </location>
</feature>
<protein>
    <submittedName>
        <fullName evidence="9">Putative drug exporter of the RND superfamily</fullName>
    </submittedName>
</protein>
<feature type="transmembrane region" description="Helical" evidence="7">
    <location>
        <begin position="393"/>
        <end position="411"/>
    </location>
</feature>
<evidence type="ECO:0000256" key="2">
    <source>
        <dbReference type="ARBA" id="ARBA00022475"/>
    </source>
</evidence>
<dbReference type="OrthoDB" id="7051771at2"/>
<dbReference type="EMBL" id="FNUC01000004">
    <property type="protein sequence ID" value="SEF17255.1"/>
    <property type="molecule type" value="Genomic_DNA"/>
</dbReference>
<keyword evidence="2" id="KW-1003">Cell membrane</keyword>
<dbReference type="Proteomes" id="UP000181980">
    <property type="component" value="Unassembled WGS sequence"/>
</dbReference>
<dbReference type="PANTHER" id="PTHR33406:SF13">
    <property type="entry name" value="MEMBRANE PROTEIN YDFJ"/>
    <property type="match status" value="1"/>
</dbReference>